<dbReference type="OrthoDB" id="2142729at2759"/>
<evidence type="ECO:0000313" key="3">
    <source>
        <dbReference type="EMBL" id="GAQ91089.1"/>
    </source>
</evidence>
<feature type="compositionally biased region" description="Low complexity" evidence="2">
    <location>
        <begin position="422"/>
        <end position="436"/>
    </location>
</feature>
<feature type="region of interest" description="Disordered" evidence="2">
    <location>
        <begin position="420"/>
        <end position="483"/>
    </location>
</feature>
<reference evidence="3 4" key="1">
    <citation type="journal article" date="2014" name="Nat. Commun.">
        <title>Klebsormidium flaccidum genome reveals primary factors for plant terrestrial adaptation.</title>
        <authorList>
            <person name="Hori K."/>
            <person name="Maruyama F."/>
            <person name="Fujisawa T."/>
            <person name="Togashi T."/>
            <person name="Yamamoto N."/>
            <person name="Seo M."/>
            <person name="Sato S."/>
            <person name="Yamada T."/>
            <person name="Mori H."/>
            <person name="Tajima N."/>
            <person name="Moriyama T."/>
            <person name="Ikeuchi M."/>
            <person name="Watanabe M."/>
            <person name="Wada H."/>
            <person name="Kobayashi K."/>
            <person name="Saito M."/>
            <person name="Masuda T."/>
            <person name="Sasaki-Sekimoto Y."/>
            <person name="Mashiguchi K."/>
            <person name="Awai K."/>
            <person name="Shimojima M."/>
            <person name="Masuda S."/>
            <person name="Iwai M."/>
            <person name="Nobusawa T."/>
            <person name="Narise T."/>
            <person name="Kondo S."/>
            <person name="Saito H."/>
            <person name="Sato R."/>
            <person name="Murakawa M."/>
            <person name="Ihara Y."/>
            <person name="Oshima-Yamada Y."/>
            <person name="Ohtaka K."/>
            <person name="Satoh M."/>
            <person name="Sonobe K."/>
            <person name="Ishii M."/>
            <person name="Ohtani R."/>
            <person name="Kanamori-Sato M."/>
            <person name="Honoki R."/>
            <person name="Miyazaki D."/>
            <person name="Mochizuki H."/>
            <person name="Umetsu J."/>
            <person name="Higashi K."/>
            <person name="Shibata D."/>
            <person name="Kamiya Y."/>
            <person name="Sato N."/>
            <person name="Nakamura Y."/>
            <person name="Tabata S."/>
            <person name="Ida S."/>
            <person name="Kurokawa K."/>
            <person name="Ohta H."/>
        </authorList>
    </citation>
    <scope>NUCLEOTIDE SEQUENCE [LARGE SCALE GENOMIC DNA]</scope>
    <source>
        <strain evidence="3 4">NIES-2285</strain>
    </source>
</reference>
<dbReference type="OMA" id="ASEMKRW"/>
<dbReference type="EMBL" id="DF237675">
    <property type="protein sequence ID" value="GAQ91089.1"/>
    <property type="molecule type" value="Genomic_DNA"/>
</dbReference>
<evidence type="ECO:0000256" key="1">
    <source>
        <dbReference type="SAM" id="Coils"/>
    </source>
</evidence>
<gene>
    <name evidence="3" type="ORF">KFL_007260040</name>
</gene>
<name>A0A1Y1INN8_KLENI</name>
<feature type="region of interest" description="Disordered" evidence="2">
    <location>
        <begin position="346"/>
        <end position="370"/>
    </location>
</feature>
<organism evidence="3 4">
    <name type="scientific">Klebsormidium nitens</name>
    <name type="common">Green alga</name>
    <name type="synonym">Ulothrix nitens</name>
    <dbReference type="NCBI Taxonomy" id="105231"/>
    <lineage>
        <taxon>Eukaryota</taxon>
        <taxon>Viridiplantae</taxon>
        <taxon>Streptophyta</taxon>
        <taxon>Klebsormidiophyceae</taxon>
        <taxon>Klebsormidiales</taxon>
        <taxon>Klebsormidiaceae</taxon>
        <taxon>Klebsormidium</taxon>
    </lineage>
</organism>
<proteinExistence type="predicted"/>
<evidence type="ECO:0000313" key="4">
    <source>
        <dbReference type="Proteomes" id="UP000054558"/>
    </source>
</evidence>
<accession>A0A1Y1INN8</accession>
<keyword evidence="1" id="KW-0175">Coiled coil</keyword>
<keyword evidence="4" id="KW-1185">Reference proteome</keyword>
<evidence type="ECO:0000256" key="2">
    <source>
        <dbReference type="SAM" id="MobiDB-lite"/>
    </source>
</evidence>
<feature type="coiled-coil region" evidence="1">
    <location>
        <begin position="175"/>
        <end position="234"/>
    </location>
</feature>
<sequence length="802" mass="85864">MEFDVLAKRRAHNGLVAVSSVPSRPHRSEAIQFEVQLNDALGVAGAVSAAPDGTAAPAPSSKRLACHVAVLRSILASGALGPLQRVMERITSELLRGAYSDALTVSPLGEGSGTYAGMEGIPFFEQLQDSQEAVAHLSAQLEEQRHTVAQSLAYLKERTAQEAPSRDEAEMAARIATLEGELYGLRHERDEAQRKVETAEREKMEALRAMEAEVRRWQQDAHDAKRETRLLKKKAKEQEAVRLAFAELRQPALAGQGAGALGAAGSPVAALARQLKEESDAAEAVAMESQLILLHNARITEYEAALESSPPSEVARVKADFVQEVQAMQDEMVKLSAHIRSFESRLSSSTPVEQPKAAPPAAVAPAGPDPAKQVDLEVSYDGGATFALLRAPAPLRPLPGRTPEIQAAFSLPRDATHIRVRSPPAATGGPVPAAASPTPPPLHQHRGSPQNENRPPEERGQKGPSALSRAGPDANGEASAGPSADDPLWEGYFARVASWGAAAAALAPTAAVRSRLPRTTRRRDVDLQSLLATIEAVFRAKLKSEGAPDAAGAPDRDGDDDVAEARGGTTVTGTRTSLHVFLYKWLEDKYGVRATVLLVAHGLLSAVERHAGGSAVVRLFGQVLAGKADDATWRYTMHWRRVAAAAALDSGDGFQDWLAELYPGMKDDELAGLASEYAAYTPHPSRAAAIDFLTARLLAKNEPRVKKWTKILRWKDTAHKNAFRRRDFLDIVGKLFPMLSTDEAAAQYDAAARVTGADKVAVDTLALITSCLDASLVSTSEAPHNKRHPSLVPVAVPFLPPP</sequence>
<feature type="region of interest" description="Disordered" evidence="2">
    <location>
        <begin position="545"/>
        <end position="568"/>
    </location>
</feature>
<protein>
    <submittedName>
        <fullName evidence="3">Uncharacterized protein</fullName>
    </submittedName>
</protein>
<dbReference type="Proteomes" id="UP000054558">
    <property type="component" value="Unassembled WGS sequence"/>
</dbReference>
<dbReference type="AlphaFoldDB" id="A0A1Y1INN8"/>
<dbReference type="STRING" id="105231.A0A1Y1INN8"/>
<feature type="compositionally biased region" description="Low complexity" evidence="2">
    <location>
        <begin position="355"/>
        <end position="370"/>
    </location>
</feature>